<feature type="compositionally biased region" description="Basic and acidic residues" evidence="1">
    <location>
        <begin position="200"/>
        <end position="214"/>
    </location>
</feature>
<evidence type="ECO:0000313" key="2">
    <source>
        <dbReference type="EMBL" id="KAI0301107.1"/>
    </source>
</evidence>
<organism evidence="2 3">
    <name type="scientific">Multifurca ochricompacta</name>
    <dbReference type="NCBI Taxonomy" id="376703"/>
    <lineage>
        <taxon>Eukaryota</taxon>
        <taxon>Fungi</taxon>
        <taxon>Dikarya</taxon>
        <taxon>Basidiomycota</taxon>
        <taxon>Agaricomycotina</taxon>
        <taxon>Agaricomycetes</taxon>
        <taxon>Russulales</taxon>
        <taxon>Russulaceae</taxon>
        <taxon>Multifurca</taxon>
    </lineage>
</organism>
<dbReference type="EMBL" id="WTXG01000015">
    <property type="protein sequence ID" value="KAI0301107.1"/>
    <property type="molecule type" value="Genomic_DNA"/>
</dbReference>
<gene>
    <name evidence="2" type="ORF">B0F90DRAFT_1667987</name>
</gene>
<evidence type="ECO:0000256" key="1">
    <source>
        <dbReference type="SAM" id="MobiDB-lite"/>
    </source>
</evidence>
<accession>A0AAD4M3T3</accession>
<comment type="caution">
    <text evidence="2">The sequence shown here is derived from an EMBL/GenBank/DDBJ whole genome shotgun (WGS) entry which is preliminary data.</text>
</comment>
<keyword evidence="3" id="KW-1185">Reference proteome</keyword>
<protein>
    <submittedName>
        <fullName evidence="2">Uncharacterized protein</fullName>
    </submittedName>
</protein>
<proteinExistence type="predicted"/>
<sequence>MNSDAAMHSTQAQAPPTPTCLRLHFGFTEPTAERRLNAVFAPHFLRRSLHASITSRHVNYMRYNLVGRPALPPFASTHIAVGAGAQLLITEIVSRVLLGRETRIMRTSSVLSHLQAQMEPKTKRTSPEKPMAEIEKVYALRVPPIIQHLSAAAIPDREDGDVPDGLLYSRFTLTQSTDQIRKDEAGENGRGAKGVYLELSGRETETRDKRQTRE</sequence>
<name>A0AAD4M3T3_9AGAM</name>
<reference evidence="2" key="1">
    <citation type="journal article" date="2022" name="New Phytol.">
        <title>Evolutionary transition to the ectomycorrhizal habit in the genomes of a hyperdiverse lineage of mushroom-forming fungi.</title>
        <authorList>
            <person name="Looney B."/>
            <person name="Miyauchi S."/>
            <person name="Morin E."/>
            <person name="Drula E."/>
            <person name="Courty P.E."/>
            <person name="Kohler A."/>
            <person name="Kuo A."/>
            <person name="LaButti K."/>
            <person name="Pangilinan J."/>
            <person name="Lipzen A."/>
            <person name="Riley R."/>
            <person name="Andreopoulos W."/>
            <person name="He G."/>
            <person name="Johnson J."/>
            <person name="Nolan M."/>
            <person name="Tritt A."/>
            <person name="Barry K.W."/>
            <person name="Grigoriev I.V."/>
            <person name="Nagy L.G."/>
            <person name="Hibbett D."/>
            <person name="Henrissat B."/>
            <person name="Matheny P.B."/>
            <person name="Labbe J."/>
            <person name="Martin F.M."/>
        </authorList>
    </citation>
    <scope>NUCLEOTIDE SEQUENCE</scope>
    <source>
        <strain evidence="2">BPL690</strain>
    </source>
</reference>
<feature type="region of interest" description="Disordered" evidence="1">
    <location>
        <begin position="177"/>
        <end position="214"/>
    </location>
</feature>
<dbReference type="Proteomes" id="UP001203297">
    <property type="component" value="Unassembled WGS sequence"/>
</dbReference>
<evidence type="ECO:0000313" key="3">
    <source>
        <dbReference type="Proteomes" id="UP001203297"/>
    </source>
</evidence>
<dbReference type="AlphaFoldDB" id="A0AAD4M3T3"/>